<feature type="domain" description="Serine aminopeptidase S33" evidence="1">
    <location>
        <begin position="56"/>
        <end position="272"/>
    </location>
</feature>
<keyword evidence="3" id="KW-1185">Reference proteome</keyword>
<dbReference type="Pfam" id="PF12146">
    <property type="entry name" value="Hydrolase_4"/>
    <property type="match status" value="1"/>
</dbReference>
<evidence type="ECO:0000313" key="2">
    <source>
        <dbReference type="EMBL" id="MEN1760376.1"/>
    </source>
</evidence>
<dbReference type="PANTHER" id="PTHR43265:SF1">
    <property type="entry name" value="ESTERASE ESTD"/>
    <property type="match status" value="1"/>
</dbReference>
<keyword evidence="2" id="KW-0378">Hydrolase</keyword>
<protein>
    <submittedName>
        <fullName evidence="2">Alpha/beta fold hydrolase</fullName>
    </submittedName>
</protein>
<dbReference type="InterPro" id="IPR029058">
    <property type="entry name" value="AB_hydrolase_fold"/>
</dbReference>
<dbReference type="PANTHER" id="PTHR43265">
    <property type="entry name" value="ESTERASE ESTD"/>
    <property type="match status" value="1"/>
</dbReference>
<accession>A0ABU9VVF4</accession>
<organism evidence="2 3">
    <name type="scientific">Anoxynatronum sibiricum</name>
    <dbReference type="NCBI Taxonomy" id="210623"/>
    <lineage>
        <taxon>Bacteria</taxon>
        <taxon>Bacillati</taxon>
        <taxon>Bacillota</taxon>
        <taxon>Clostridia</taxon>
        <taxon>Eubacteriales</taxon>
        <taxon>Clostridiaceae</taxon>
        <taxon>Anoxynatronum</taxon>
    </lineage>
</organism>
<name>A0ABU9VVF4_9CLOT</name>
<dbReference type="RefSeq" id="WP_343185697.1">
    <property type="nucleotide sequence ID" value="NZ_JBCITM010000006.1"/>
</dbReference>
<evidence type="ECO:0000259" key="1">
    <source>
        <dbReference type="Pfam" id="PF12146"/>
    </source>
</evidence>
<evidence type="ECO:0000313" key="3">
    <source>
        <dbReference type="Proteomes" id="UP001407405"/>
    </source>
</evidence>
<sequence>MNYREEEVLVQGHYPLAATLGMPVGKGPFPAVVIVAGSGNGDRDGNIQKAKLSPNMYRDLAVFLGGLGCVTLRADKRGTGKSGGVFITTGMHDLVEDILTLADYLKAHPKVGKVILLGHSEGCTLIAAANAKCPMDGLVFLAGGAESLNDAVKRQRDLVSQEMRHMKGLKGALIRLTKAYNKVEKQAQKFNVKILATKKPVIRIQLQKMNARWYREHLLYDVFEDLAKVTCPALAINGSTDVQVTPEKALELGNYVKGPAEAHVIEGMNHLLKENSKQASLLHIIKEYRADMDKPLHPELKERIADWLQKHDKSLAYPA</sequence>
<comment type="caution">
    <text evidence="2">The sequence shown here is derived from an EMBL/GenBank/DDBJ whole genome shotgun (WGS) entry which is preliminary data.</text>
</comment>
<reference evidence="2 3" key="1">
    <citation type="submission" date="2024-04" db="EMBL/GenBank/DDBJ databases">
        <title>Genome sequencing and metabolic network reconstruction of aminoacids and betaine degradation by Anoxynatronum sibiricum.</title>
        <authorList>
            <person name="Detkova E.N."/>
            <person name="Boltjanskaja Y.V."/>
            <person name="Mardanov A.V."/>
            <person name="Kevbrin V."/>
        </authorList>
    </citation>
    <scope>NUCLEOTIDE SEQUENCE [LARGE SCALE GENOMIC DNA]</scope>
    <source>
        <strain evidence="2 3">Z-7981</strain>
    </source>
</reference>
<dbReference type="EMBL" id="JBCITM010000006">
    <property type="protein sequence ID" value="MEN1760376.1"/>
    <property type="molecule type" value="Genomic_DNA"/>
</dbReference>
<proteinExistence type="predicted"/>
<dbReference type="SUPFAM" id="SSF53474">
    <property type="entry name" value="alpha/beta-Hydrolases"/>
    <property type="match status" value="1"/>
</dbReference>
<gene>
    <name evidence="2" type="ORF">AAIG11_07825</name>
</gene>
<dbReference type="Proteomes" id="UP001407405">
    <property type="component" value="Unassembled WGS sequence"/>
</dbReference>
<dbReference type="InterPro" id="IPR053145">
    <property type="entry name" value="AB_hydrolase_Est10"/>
</dbReference>
<dbReference type="Gene3D" id="3.40.50.1820">
    <property type="entry name" value="alpha/beta hydrolase"/>
    <property type="match status" value="1"/>
</dbReference>
<dbReference type="GO" id="GO:0016787">
    <property type="term" value="F:hydrolase activity"/>
    <property type="evidence" value="ECO:0007669"/>
    <property type="project" value="UniProtKB-KW"/>
</dbReference>
<dbReference type="InterPro" id="IPR022742">
    <property type="entry name" value="Hydrolase_4"/>
</dbReference>